<evidence type="ECO:0000259" key="4">
    <source>
        <dbReference type="Pfam" id="PF10432"/>
    </source>
</evidence>
<gene>
    <name evidence="5" type="ORF">HUT08_12370</name>
</gene>
<dbReference type="InterPro" id="IPR019490">
    <property type="entry name" value="Glu6P/Mann6P_isomerase_C"/>
</dbReference>
<keyword evidence="2 5" id="KW-0413">Isomerase</keyword>
<evidence type="ECO:0000313" key="5">
    <source>
        <dbReference type="EMBL" id="QKW50201.1"/>
    </source>
</evidence>
<reference evidence="5 6" key="1">
    <citation type="submission" date="2020-06" db="EMBL/GenBank/DDBJ databases">
        <title>Genome mining for natural products.</title>
        <authorList>
            <person name="Zhang B."/>
            <person name="Shi J."/>
            <person name="Ge H."/>
        </authorList>
    </citation>
    <scope>NUCLEOTIDE SEQUENCE [LARGE SCALE GENOMIC DNA]</scope>
    <source>
        <strain evidence="5 6">NA00687</strain>
    </source>
</reference>
<feature type="domain" description="Bifunctional glucose-6-phosphate/mannose-6-phosphate isomerase C-terminal" evidence="4">
    <location>
        <begin position="318"/>
        <end position="476"/>
    </location>
</feature>
<dbReference type="InterPro" id="IPR046348">
    <property type="entry name" value="SIS_dom_sf"/>
</dbReference>
<dbReference type="GO" id="GO:0004347">
    <property type="term" value="F:glucose-6-phosphate isomerase activity"/>
    <property type="evidence" value="ECO:0007669"/>
    <property type="project" value="InterPro"/>
</dbReference>
<dbReference type="GO" id="GO:0004476">
    <property type="term" value="F:mannose-6-phosphate isomerase activity"/>
    <property type="evidence" value="ECO:0007669"/>
    <property type="project" value="InterPro"/>
</dbReference>
<evidence type="ECO:0000256" key="3">
    <source>
        <dbReference type="SAM" id="MobiDB-lite"/>
    </source>
</evidence>
<dbReference type="GO" id="GO:1901135">
    <property type="term" value="P:carbohydrate derivative metabolic process"/>
    <property type="evidence" value="ECO:0007669"/>
    <property type="project" value="InterPro"/>
</dbReference>
<dbReference type="GO" id="GO:0097367">
    <property type="term" value="F:carbohydrate derivative binding"/>
    <property type="evidence" value="ECO:0007669"/>
    <property type="project" value="InterPro"/>
</dbReference>
<feature type="region of interest" description="Disordered" evidence="3">
    <location>
        <begin position="159"/>
        <end position="264"/>
    </location>
</feature>
<dbReference type="Pfam" id="PF10432">
    <property type="entry name" value="bact-PGI_C"/>
    <property type="match status" value="1"/>
</dbReference>
<dbReference type="GO" id="GO:0005975">
    <property type="term" value="P:carbohydrate metabolic process"/>
    <property type="evidence" value="ECO:0007669"/>
    <property type="project" value="InterPro"/>
</dbReference>
<evidence type="ECO:0000256" key="1">
    <source>
        <dbReference type="ARBA" id="ARBA00010523"/>
    </source>
</evidence>
<dbReference type="EMBL" id="CP054929">
    <property type="protein sequence ID" value="QKW50201.1"/>
    <property type="molecule type" value="Genomic_DNA"/>
</dbReference>
<protein>
    <submittedName>
        <fullName evidence="5">Mannose-6-phosphate isomerase</fullName>
    </submittedName>
</protein>
<organism evidence="5 6">
    <name type="scientific">Streptomyces buecherae</name>
    <dbReference type="NCBI Taxonomy" id="2763006"/>
    <lineage>
        <taxon>Bacteria</taxon>
        <taxon>Bacillati</taxon>
        <taxon>Actinomycetota</taxon>
        <taxon>Actinomycetes</taxon>
        <taxon>Kitasatosporales</taxon>
        <taxon>Streptomycetaceae</taxon>
        <taxon>Streptomyces</taxon>
    </lineage>
</organism>
<dbReference type="Gene3D" id="3.40.50.10490">
    <property type="entry name" value="Glucose-6-phosphate isomerase like protein, domain 1"/>
    <property type="match status" value="1"/>
</dbReference>
<keyword evidence="6" id="KW-1185">Reference proteome</keyword>
<evidence type="ECO:0000313" key="6">
    <source>
        <dbReference type="Proteomes" id="UP000509303"/>
    </source>
</evidence>
<feature type="compositionally biased region" description="Low complexity" evidence="3">
    <location>
        <begin position="239"/>
        <end position="256"/>
    </location>
</feature>
<name>A0A7H8N6X6_9ACTN</name>
<proteinExistence type="inferred from homology"/>
<dbReference type="RefSeq" id="WP_176161936.1">
    <property type="nucleotide sequence ID" value="NZ_CP054929.1"/>
</dbReference>
<dbReference type="AlphaFoldDB" id="A0A7H8N6X6"/>
<dbReference type="SUPFAM" id="SSF53697">
    <property type="entry name" value="SIS domain"/>
    <property type="match status" value="2"/>
</dbReference>
<comment type="similarity">
    <text evidence="1">Belongs to the PGI/PMI family.</text>
</comment>
<sequence length="481" mass="49124">MLDESLLDAPEALARADTRGLLRGAAESGARVRTAARYAAEAGIADLQPDGRPRAVLVAGPGSVAECAADLLGALTGGSVPVTLIRPTGVAPAAGALRWALPGWAGPLDLLAVTSPDGSEPGLAVLLDQAYRRGCTVVALTPSGTPLVEAVERARGLHLPTTPAALREPDPGTGYGQPPTDVDPYGADPTPPGTPHAERPASPGADQPEEPERPAPGEGGTNPPPLAPGEAHPRPEPPAVGAFGAHPHGAGEPPAAQRTNPYPAHPSPGALWAVLTPLLALVDRIGLVHAPPETLQRVADRLDQVAERCGPAQATYRNPAKSLAAELADALPLVWTEGEVAAAVGRRFARLLGAVAGRPALTAELPDALRVHGALLTSPFAGGADPDDFFRDRVEEREALRARVVLLRDRQASDASDAPDAPAVTADLSAAPAARELALSHDTPISELEPTAEQAVERAAELLAITDFAAVYLALAGAGGS</sequence>
<accession>A0A7H8N6X6</accession>
<evidence type="ECO:0000256" key="2">
    <source>
        <dbReference type="ARBA" id="ARBA00023235"/>
    </source>
</evidence>
<dbReference type="Proteomes" id="UP000509303">
    <property type="component" value="Chromosome"/>
</dbReference>